<dbReference type="Gene3D" id="3.40.50.11820">
    <property type="match status" value="1"/>
</dbReference>
<dbReference type="EMBL" id="AP019309">
    <property type="protein sequence ID" value="BBH27190.1"/>
    <property type="molecule type" value="Genomic_DNA"/>
</dbReference>
<dbReference type="GO" id="GO:0019350">
    <property type="term" value="P:teichoic acid biosynthetic process"/>
    <property type="evidence" value="ECO:0007669"/>
    <property type="project" value="UniProtKB-KW"/>
</dbReference>
<dbReference type="PANTHER" id="PTHR37316">
    <property type="entry name" value="TEICHOIC ACID GLYCEROL-PHOSPHATE PRIMASE"/>
    <property type="match status" value="1"/>
</dbReference>
<evidence type="ECO:0000256" key="5">
    <source>
        <dbReference type="ARBA" id="ARBA00022944"/>
    </source>
</evidence>
<reference evidence="7 8" key="1">
    <citation type="submission" date="2018-11" db="EMBL/GenBank/DDBJ databases">
        <title>Novel Erysipelotrichaceae bacterium isolated from small intestine of a swine.</title>
        <authorList>
            <person name="Kim J.S."/>
            <person name="Choe H."/>
            <person name="Lee Y.R."/>
            <person name="Kim K.M."/>
            <person name="Park D.S."/>
        </authorList>
    </citation>
    <scope>NUCLEOTIDE SEQUENCE [LARGE SCALE GENOMIC DNA]</scope>
    <source>
        <strain evidence="7 8">SG0102</strain>
    </source>
</reference>
<dbReference type="OrthoDB" id="9811865at2"/>
<keyword evidence="5" id="KW-0777">Teichoic acid biosynthesis</keyword>
<gene>
    <name evidence="7" type="ORF">SG0102_21240</name>
</gene>
<dbReference type="InParanoid" id="A0A3G9J830"/>
<evidence type="ECO:0000256" key="3">
    <source>
        <dbReference type="ARBA" id="ARBA00022475"/>
    </source>
</evidence>
<dbReference type="Proteomes" id="UP000268059">
    <property type="component" value="Chromosome"/>
</dbReference>
<evidence type="ECO:0000256" key="6">
    <source>
        <dbReference type="ARBA" id="ARBA00023136"/>
    </source>
</evidence>
<dbReference type="AlphaFoldDB" id="A0A3G9J830"/>
<proteinExistence type="inferred from homology"/>
<keyword evidence="3" id="KW-1003">Cell membrane</keyword>
<dbReference type="KEGG" id="ebm:SG0102_21240"/>
<dbReference type="RefSeq" id="WP_125119941.1">
    <property type="nucleotide sequence ID" value="NZ_AP019309.1"/>
</dbReference>
<evidence type="ECO:0000256" key="1">
    <source>
        <dbReference type="ARBA" id="ARBA00004202"/>
    </source>
</evidence>
<keyword evidence="4 7" id="KW-0808">Transferase</keyword>
<dbReference type="PANTHER" id="PTHR37316:SF2">
    <property type="entry name" value="TEICHOIC ACID RIBITOL-PHOSPHATE POLYMERASE TARK"/>
    <property type="match status" value="1"/>
</dbReference>
<comment type="subcellular location">
    <subcellularLocation>
        <location evidence="1">Cell membrane</location>
        <topology evidence="1">Peripheral membrane protein</topology>
    </subcellularLocation>
</comment>
<dbReference type="Gene3D" id="3.40.50.12580">
    <property type="match status" value="1"/>
</dbReference>
<evidence type="ECO:0000313" key="8">
    <source>
        <dbReference type="Proteomes" id="UP000268059"/>
    </source>
</evidence>
<dbReference type="InterPro" id="IPR051612">
    <property type="entry name" value="Teichoic_Acid_Biosynth"/>
</dbReference>
<evidence type="ECO:0000313" key="7">
    <source>
        <dbReference type="EMBL" id="BBH27190.1"/>
    </source>
</evidence>
<evidence type="ECO:0000256" key="4">
    <source>
        <dbReference type="ARBA" id="ARBA00022679"/>
    </source>
</evidence>
<sequence>MTIIVKCGIGFLNVIFFFMKCLPVQNKITYISRQMDTTPVDFEMVKEQMIQDHPEYKHVILAKMIHQGLFSKIGYIFHMFHQMYHIATSKAVILDTYCIPISILKQRDSLVVIQMWHALGAFKKFGYSILDKQEGSSSKMAKLMSMHRHYTYVLTSSVAALPYFAEAFDVDKSKMKVYPLPKTDLLVNKAYAREIMNQIETAYPRLRHTHKEILVYAPTFRKTHDHLKEAIEALIEQVNFTRYELVIKLHPLTKFTISDPRVIVDTKFSSLEFFYAADAIITDYSAVLFEACMLKKPIYFYAFDYDVYTKSRSFYIDYKAHMPGPICFTAKALISAINRRDADVQKVEDFADLMVAPCKRSYTKDFCDFLVSSLKS</sequence>
<dbReference type="Pfam" id="PF04464">
    <property type="entry name" value="Glyphos_transf"/>
    <property type="match status" value="1"/>
</dbReference>
<keyword evidence="8" id="KW-1185">Reference proteome</keyword>
<dbReference type="InterPro" id="IPR043148">
    <property type="entry name" value="TagF_C"/>
</dbReference>
<keyword evidence="6" id="KW-0472">Membrane</keyword>
<accession>A0A3G9J830</accession>
<comment type="similarity">
    <text evidence="2">Belongs to the CDP-glycerol glycerophosphotransferase family.</text>
</comment>
<dbReference type="SUPFAM" id="SSF53756">
    <property type="entry name" value="UDP-Glycosyltransferase/glycogen phosphorylase"/>
    <property type="match status" value="1"/>
</dbReference>
<dbReference type="GO" id="GO:0047355">
    <property type="term" value="F:CDP-glycerol glycerophosphotransferase activity"/>
    <property type="evidence" value="ECO:0007669"/>
    <property type="project" value="InterPro"/>
</dbReference>
<evidence type="ECO:0000256" key="2">
    <source>
        <dbReference type="ARBA" id="ARBA00010488"/>
    </source>
</evidence>
<dbReference type="GO" id="GO:0005886">
    <property type="term" value="C:plasma membrane"/>
    <property type="evidence" value="ECO:0007669"/>
    <property type="project" value="UniProtKB-SubCell"/>
</dbReference>
<dbReference type="InterPro" id="IPR043149">
    <property type="entry name" value="TagF_N"/>
</dbReference>
<protein>
    <submittedName>
        <fullName evidence="7">CDP-glycerol--glycerophosphate glycerophosphotransferase</fullName>
    </submittedName>
</protein>
<organism evidence="7 8">
    <name type="scientific">Intestinibaculum porci</name>
    <dbReference type="NCBI Taxonomy" id="2487118"/>
    <lineage>
        <taxon>Bacteria</taxon>
        <taxon>Bacillati</taxon>
        <taxon>Bacillota</taxon>
        <taxon>Erysipelotrichia</taxon>
        <taxon>Erysipelotrichales</taxon>
        <taxon>Erysipelotrichaceae</taxon>
        <taxon>Intestinibaculum</taxon>
    </lineage>
</organism>
<dbReference type="InterPro" id="IPR007554">
    <property type="entry name" value="Glycerophosphate_synth"/>
</dbReference>
<name>A0A3G9J830_9FIRM</name>